<name>A0ABN9V0S6_9DINO</name>
<gene>
    <name evidence="2" type="ORF">PCOR1329_LOCUS53441</name>
</gene>
<proteinExistence type="predicted"/>
<reference evidence="2" key="1">
    <citation type="submission" date="2023-10" db="EMBL/GenBank/DDBJ databases">
        <authorList>
            <person name="Chen Y."/>
            <person name="Shah S."/>
            <person name="Dougan E. K."/>
            <person name="Thang M."/>
            <person name="Chan C."/>
        </authorList>
    </citation>
    <scope>NUCLEOTIDE SEQUENCE [LARGE SCALE GENOMIC DNA]</scope>
</reference>
<keyword evidence="3" id="KW-1185">Reference proteome</keyword>
<evidence type="ECO:0000256" key="1">
    <source>
        <dbReference type="SAM" id="MobiDB-lite"/>
    </source>
</evidence>
<sequence length="214" mass="22067">MEEVDQVAAALQLAKVQTSPHGPILCAWNAGGQKKTGGLCDYLLRSGFWRVVKALRRVKPDLKVELTTYEAAVAKVKAALQAGHQLLPHTPASAPSESEHRRLRPFVRRASAAALRPGAGEGGGEAAAASSSSPEPAGRPFSPPVAGLGRLLRTLSDLGTGGGHLSARCGLTGAGGAAAAAAARDAPLLDLLYDPAGNRFRELKHEVCAASSEL</sequence>
<accession>A0ABN9V0S6</accession>
<dbReference type="Proteomes" id="UP001189429">
    <property type="component" value="Unassembled WGS sequence"/>
</dbReference>
<feature type="region of interest" description="Disordered" evidence="1">
    <location>
        <begin position="114"/>
        <end position="144"/>
    </location>
</feature>
<evidence type="ECO:0000313" key="3">
    <source>
        <dbReference type="Proteomes" id="UP001189429"/>
    </source>
</evidence>
<protein>
    <submittedName>
        <fullName evidence="2">Uncharacterized protein</fullName>
    </submittedName>
</protein>
<evidence type="ECO:0000313" key="2">
    <source>
        <dbReference type="EMBL" id="CAK0866189.1"/>
    </source>
</evidence>
<feature type="compositionally biased region" description="Low complexity" evidence="1">
    <location>
        <begin position="126"/>
        <end position="140"/>
    </location>
</feature>
<comment type="caution">
    <text evidence="2">The sequence shown here is derived from an EMBL/GenBank/DDBJ whole genome shotgun (WGS) entry which is preliminary data.</text>
</comment>
<dbReference type="EMBL" id="CAUYUJ010016515">
    <property type="protein sequence ID" value="CAK0866189.1"/>
    <property type="molecule type" value="Genomic_DNA"/>
</dbReference>
<organism evidence="2 3">
    <name type="scientific">Prorocentrum cordatum</name>
    <dbReference type="NCBI Taxonomy" id="2364126"/>
    <lineage>
        <taxon>Eukaryota</taxon>
        <taxon>Sar</taxon>
        <taxon>Alveolata</taxon>
        <taxon>Dinophyceae</taxon>
        <taxon>Prorocentrales</taxon>
        <taxon>Prorocentraceae</taxon>
        <taxon>Prorocentrum</taxon>
    </lineage>
</organism>